<dbReference type="Proteomes" id="UP000738126">
    <property type="component" value="Unassembled WGS sequence"/>
</dbReference>
<reference evidence="2 3" key="1">
    <citation type="journal article" date="2020" name="Microorganisms">
        <title>Osmotic Adaptation and Compatible Solute Biosynthesis of Phototrophic Bacteria as Revealed from Genome Analyses.</title>
        <authorList>
            <person name="Imhoff J.F."/>
            <person name="Rahn T."/>
            <person name="Kunzel S."/>
            <person name="Keller A."/>
            <person name="Neulinger S.C."/>
        </authorList>
    </citation>
    <scope>NUCLEOTIDE SEQUENCE [LARGE SCALE GENOMIC DNA]</scope>
    <source>
        <strain evidence="2 3">DSM 15116</strain>
    </source>
</reference>
<accession>A0ABS1E523</accession>
<organism evidence="2 3">
    <name type="scientific">Halorhodospira neutriphila</name>
    <dbReference type="NCBI Taxonomy" id="168379"/>
    <lineage>
        <taxon>Bacteria</taxon>
        <taxon>Pseudomonadati</taxon>
        <taxon>Pseudomonadota</taxon>
        <taxon>Gammaproteobacteria</taxon>
        <taxon>Chromatiales</taxon>
        <taxon>Ectothiorhodospiraceae</taxon>
        <taxon>Halorhodospira</taxon>
    </lineage>
</organism>
<evidence type="ECO:0008006" key="4">
    <source>
        <dbReference type="Google" id="ProtNLM"/>
    </source>
</evidence>
<comment type="caution">
    <text evidence="2">The sequence shown here is derived from an EMBL/GenBank/DDBJ whole genome shotgun (WGS) entry which is preliminary data.</text>
</comment>
<keyword evidence="1" id="KW-0732">Signal</keyword>
<dbReference type="RefSeq" id="WP_200258924.1">
    <property type="nucleotide sequence ID" value="NZ_NRSH01000072.1"/>
</dbReference>
<proteinExistence type="predicted"/>
<feature type="chain" id="PRO_5047486069" description="Phosphate-selective porin O and P" evidence="1">
    <location>
        <begin position="34"/>
        <end position="450"/>
    </location>
</feature>
<evidence type="ECO:0000256" key="1">
    <source>
        <dbReference type="SAM" id="SignalP"/>
    </source>
</evidence>
<sequence>MDKAAIQRTGPRRGGVVGALAGLAALAAGPALAAEGNGGGEGWSDGGWGEDPWAQEQGGLPFDVNGFVELAGGAHTRSNPVLDKDYNLAETRLQLELSGRWQRFDYRLKADGVADAVEEELRGEVREARVSFPLGDSLDMRVGRQVLTWGTGDLLFINDLFPKDWQSFLTGRDGEYLKAPSDAVRGTWYGDAVTLDLVWTPVFEPDVYPDGDRLSYFNTQSGQQTAASLPAEDPDELPEDGELAARLSTRIGSAEIAGYAYRGFFPQPTKMRGGGELTHARLNAYGASVRDRLGPGIANAEVGYYDSVDDRGGDDPRTPNSEARLLLGYTWELVANLDVGFQYYVEWLQDYEALKESYRGAPPYRPEEYRDIITNRLTYSVWRNNLVWSLFTYYSPADEDYYFRPSVRYRVSDQLSYTLGGNLFGGDAAHTFYAQFERDSNIYGRIRYRF</sequence>
<gene>
    <name evidence="2" type="ORF">CKO13_07370</name>
</gene>
<evidence type="ECO:0000313" key="2">
    <source>
        <dbReference type="EMBL" id="MBK1726840.1"/>
    </source>
</evidence>
<feature type="signal peptide" evidence="1">
    <location>
        <begin position="1"/>
        <end position="33"/>
    </location>
</feature>
<keyword evidence="3" id="KW-1185">Reference proteome</keyword>
<name>A0ABS1E523_9GAMM</name>
<protein>
    <recommendedName>
        <fullName evidence="4">Phosphate-selective porin O and P</fullName>
    </recommendedName>
</protein>
<dbReference type="EMBL" id="NRSH01000072">
    <property type="protein sequence ID" value="MBK1726840.1"/>
    <property type="molecule type" value="Genomic_DNA"/>
</dbReference>
<evidence type="ECO:0000313" key="3">
    <source>
        <dbReference type="Proteomes" id="UP000738126"/>
    </source>
</evidence>